<dbReference type="PROSITE" id="PS51736">
    <property type="entry name" value="RECOMBINASES_3"/>
    <property type="match status" value="1"/>
</dbReference>
<organism evidence="3">
    <name type="scientific">mine drainage metagenome</name>
    <dbReference type="NCBI Taxonomy" id="410659"/>
    <lineage>
        <taxon>unclassified sequences</taxon>
        <taxon>metagenomes</taxon>
        <taxon>ecological metagenomes</taxon>
    </lineage>
</organism>
<dbReference type="AlphaFoldDB" id="T0ZD60"/>
<gene>
    <name evidence="3" type="ORF">B2A_09025</name>
</gene>
<protein>
    <submittedName>
        <fullName evidence="3">Resolvase domain-containing protein</fullName>
    </submittedName>
</protein>
<dbReference type="Pfam" id="PF00239">
    <property type="entry name" value="Resolvase"/>
    <property type="match status" value="1"/>
</dbReference>
<dbReference type="InterPro" id="IPR050639">
    <property type="entry name" value="SSR_resolvase"/>
</dbReference>
<reference evidence="3" key="2">
    <citation type="journal article" date="2014" name="ISME J.">
        <title>Microbial stratification in low pH oxic and suboxic macroscopic growths along an acid mine drainage.</title>
        <authorList>
            <person name="Mendez-Garcia C."/>
            <person name="Mesa V."/>
            <person name="Sprenger R.R."/>
            <person name="Richter M."/>
            <person name="Diez M.S."/>
            <person name="Solano J."/>
            <person name="Bargiela R."/>
            <person name="Golyshina O.V."/>
            <person name="Manteca A."/>
            <person name="Ramos J.L."/>
            <person name="Gallego J.R."/>
            <person name="Llorente I."/>
            <person name="Martins Dos Santos V.A."/>
            <person name="Jensen O.N."/>
            <person name="Pelaez A.I."/>
            <person name="Sanchez J."/>
            <person name="Ferrer M."/>
        </authorList>
    </citation>
    <scope>NUCLEOTIDE SEQUENCE</scope>
</reference>
<evidence type="ECO:0000313" key="3">
    <source>
        <dbReference type="EMBL" id="EQD46061.1"/>
    </source>
</evidence>
<dbReference type="PROSITE" id="PS51737">
    <property type="entry name" value="RECOMBINASE_DNA_BIND"/>
    <property type="match status" value="1"/>
</dbReference>
<evidence type="ECO:0000259" key="2">
    <source>
        <dbReference type="PROSITE" id="PS51737"/>
    </source>
</evidence>
<reference evidence="3" key="1">
    <citation type="submission" date="2013-08" db="EMBL/GenBank/DDBJ databases">
        <authorList>
            <person name="Mendez C."/>
            <person name="Richter M."/>
            <person name="Ferrer M."/>
            <person name="Sanchez J."/>
        </authorList>
    </citation>
    <scope>NUCLEOTIDE SEQUENCE</scope>
</reference>
<dbReference type="GO" id="GO:0000150">
    <property type="term" value="F:DNA strand exchange activity"/>
    <property type="evidence" value="ECO:0007669"/>
    <property type="project" value="InterPro"/>
</dbReference>
<dbReference type="SUPFAM" id="SSF53041">
    <property type="entry name" value="Resolvase-like"/>
    <property type="match status" value="1"/>
</dbReference>
<feature type="non-terminal residue" evidence="3">
    <location>
        <position position="257"/>
    </location>
</feature>
<dbReference type="Pfam" id="PF07508">
    <property type="entry name" value="Recombinase"/>
    <property type="match status" value="1"/>
</dbReference>
<name>T0ZD60_9ZZZZ</name>
<proteinExistence type="predicted"/>
<feature type="domain" description="Recombinase" evidence="2">
    <location>
        <begin position="85"/>
        <end position="227"/>
    </location>
</feature>
<dbReference type="EMBL" id="AUZZ01006508">
    <property type="protein sequence ID" value="EQD46061.1"/>
    <property type="molecule type" value="Genomic_DNA"/>
</dbReference>
<dbReference type="PANTHER" id="PTHR30461:SF23">
    <property type="entry name" value="DNA RECOMBINASE-RELATED"/>
    <property type="match status" value="1"/>
</dbReference>
<dbReference type="PANTHER" id="PTHR30461">
    <property type="entry name" value="DNA-INVERTASE FROM LAMBDOID PROPHAGE"/>
    <property type="match status" value="1"/>
</dbReference>
<dbReference type="GO" id="GO:0003677">
    <property type="term" value="F:DNA binding"/>
    <property type="evidence" value="ECO:0007669"/>
    <property type="project" value="InterPro"/>
</dbReference>
<dbReference type="InterPro" id="IPR011109">
    <property type="entry name" value="DNA_bind_recombinase_dom"/>
</dbReference>
<sequence>MVLGLEVSRLARNNADWQRLLELCALSGSLIADEDGVYDPAHFNDRLLLGLKGTISEAELHVLKAPLLGGLLNKARRGELAVPLPVGFVYDAAGAVTLDPDRQIQYAMRMLFDTFRQTGSANATVRRFQREGLPFPHRMRGTPDRGEIRWLPLEHPRILHILHNPRYAGAFAFGRTRIARTKDLKSTTQIHLAREDWMVLIKDAHAGYISWEEFERNQVTLKQNLAAYASGASRGALPREGSALLQGHAICGRCGSR</sequence>
<dbReference type="InterPro" id="IPR006119">
    <property type="entry name" value="Resolv_N"/>
</dbReference>
<feature type="domain" description="Resolvase/invertase-type recombinase catalytic" evidence="1">
    <location>
        <begin position="1"/>
        <end position="78"/>
    </location>
</feature>
<comment type="caution">
    <text evidence="3">The sequence shown here is derived from an EMBL/GenBank/DDBJ whole genome shotgun (WGS) entry which is preliminary data.</text>
</comment>
<evidence type="ECO:0000259" key="1">
    <source>
        <dbReference type="PROSITE" id="PS51736"/>
    </source>
</evidence>
<dbReference type="InterPro" id="IPR036162">
    <property type="entry name" value="Resolvase-like_N_sf"/>
</dbReference>
<dbReference type="InterPro" id="IPR038109">
    <property type="entry name" value="DNA_bind_recomb_sf"/>
</dbReference>
<accession>T0ZD60</accession>
<dbReference type="Gene3D" id="3.90.1750.20">
    <property type="entry name" value="Putative Large Serine Recombinase, Chain B, Domain 2"/>
    <property type="match status" value="1"/>
</dbReference>
<dbReference type="Gene3D" id="3.40.50.1390">
    <property type="entry name" value="Resolvase, N-terminal catalytic domain"/>
    <property type="match status" value="1"/>
</dbReference>